<evidence type="ECO:0000313" key="6">
    <source>
        <dbReference type="Proteomes" id="UP000234412"/>
    </source>
</evidence>
<keyword evidence="2" id="KW-0574">Periplasm</keyword>
<keyword evidence="3" id="KW-0143">Chaperone</keyword>
<dbReference type="EMBL" id="PIDP01001617">
    <property type="protein sequence ID" value="PLM90613.1"/>
    <property type="molecule type" value="Genomic_DNA"/>
</dbReference>
<organism evidence="5 6">
    <name type="scientific">Klebsiella variicola</name>
    <dbReference type="NCBI Taxonomy" id="244366"/>
    <lineage>
        <taxon>Bacteria</taxon>
        <taxon>Pseudomonadati</taxon>
        <taxon>Pseudomonadota</taxon>
        <taxon>Gammaproteobacteria</taxon>
        <taxon>Enterobacterales</taxon>
        <taxon>Enterobacteriaceae</taxon>
        <taxon>Klebsiella/Raoultella group</taxon>
        <taxon>Klebsiella</taxon>
        <taxon>Klebsiella pneumoniae complex</taxon>
    </lineage>
</organism>
<evidence type="ECO:0000256" key="1">
    <source>
        <dbReference type="ARBA" id="ARBA00022729"/>
    </source>
</evidence>
<evidence type="ECO:0000256" key="4">
    <source>
        <dbReference type="SAM" id="SignalP"/>
    </source>
</evidence>
<comment type="caution">
    <text evidence="5">The sequence shown here is derived from an EMBL/GenBank/DDBJ whole genome shotgun (WGS) entry which is preliminary data.</text>
</comment>
<feature type="non-terminal residue" evidence="5">
    <location>
        <position position="72"/>
    </location>
</feature>
<feature type="signal peptide" evidence="4">
    <location>
        <begin position="1"/>
        <end position="25"/>
    </location>
</feature>
<dbReference type="InterPro" id="IPR010486">
    <property type="entry name" value="HNS-dep_expression_A/B"/>
</dbReference>
<dbReference type="Proteomes" id="UP000234412">
    <property type="component" value="Unassembled WGS sequence"/>
</dbReference>
<reference evidence="5 6" key="2">
    <citation type="submission" date="2018-01" db="EMBL/GenBank/DDBJ databases">
        <title>Genomic study of Klebsiella pneumoniae.</title>
        <authorList>
            <person name="Yang Y."/>
            <person name="Bicalho R."/>
        </authorList>
    </citation>
    <scope>NUCLEOTIDE SEQUENCE [LARGE SCALE GENOMIC DNA]</scope>
    <source>
        <strain evidence="5 6">A8</strain>
    </source>
</reference>
<keyword evidence="1 4" id="KW-0732">Signal</keyword>
<name>A0A2N4YSS1_KLEVA</name>
<dbReference type="AlphaFoldDB" id="A0A2N4YSS1"/>
<feature type="chain" id="PRO_5014769035" evidence="4">
    <location>
        <begin position="26"/>
        <end position="72"/>
    </location>
</feature>
<protein>
    <submittedName>
        <fullName evidence="5">Acid-resistance protein</fullName>
    </submittedName>
</protein>
<dbReference type="Pfam" id="PF06411">
    <property type="entry name" value="HdeA"/>
    <property type="match status" value="1"/>
</dbReference>
<proteinExistence type="predicted"/>
<evidence type="ECO:0000256" key="3">
    <source>
        <dbReference type="ARBA" id="ARBA00023186"/>
    </source>
</evidence>
<dbReference type="Gene3D" id="1.10.890.10">
    <property type="entry name" value="HNS-dependent expression A"/>
    <property type="match status" value="1"/>
</dbReference>
<evidence type="ECO:0000313" key="5">
    <source>
        <dbReference type="EMBL" id="PLM90613.1"/>
    </source>
</evidence>
<sequence>MNLPKALVLTAAATTFCLMTSPAFAVQETTPQNMTCQEFMDMNPKSMTPVAFWVVNRNTDFSGGDYVDWHEV</sequence>
<dbReference type="InterPro" id="IPR038303">
    <property type="entry name" value="HdeA/HdeB_sf"/>
</dbReference>
<gene>
    <name evidence="5" type="ORF">CWN47_29995</name>
</gene>
<reference evidence="5 6" key="1">
    <citation type="submission" date="2017-11" db="EMBL/GenBank/DDBJ databases">
        <authorList>
            <person name="Han C.G."/>
        </authorList>
    </citation>
    <scope>NUCLEOTIDE SEQUENCE [LARGE SCALE GENOMIC DNA]</scope>
    <source>
        <strain evidence="5 6">A8</strain>
    </source>
</reference>
<evidence type="ECO:0000256" key="2">
    <source>
        <dbReference type="ARBA" id="ARBA00022764"/>
    </source>
</evidence>
<accession>A0A2N4YSS1</accession>